<dbReference type="RefSeq" id="WP_347242387.1">
    <property type="nucleotide sequence ID" value="NZ_JAHBND010000704.1"/>
</dbReference>
<sequence>MSKFVTSERRRPLRAGAMLWQLSQMLWVGGLWLLHIGVLPALGLIGLAPLLIDEIDGLLSALLVGFAAACV</sequence>
<accession>A0AAW4KVQ8</accession>
<evidence type="ECO:0000256" key="1">
    <source>
        <dbReference type="SAM" id="Phobius"/>
    </source>
</evidence>
<name>A0AAW4KVQ8_VIBCL</name>
<comment type="caution">
    <text evidence="2">The sequence shown here is derived from an EMBL/GenBank/DDBJ whole genome shotgun (WGS) entry which is preliminary data.</text>
</comment>
<reference evidence="2" key="2">
    <citation type="submission" date="2023-08" db="EMBL/GenBank/DDBJ databases">
        <title>Vibrio cholerae Outbreaks in Tanzania Exemplify Founder Flush: Simultaneous Increases in Population Size and Genetic Diversity.</title>
        <authorList>
            <person name="Debes A.K."/>
            <person name="Mohammed A."/>
            <person name="Maseke I."/>
            <person name="Almeida M."/>
            <person name="Li S."/>
            <person name="Matimba H."/>
            <person name="Joachim A."/>
            <person name="Mizinduko M."/>
            <person name="Nyanga S."/>
            <person name="Kelly M."/>
            <person name="Kachwamba Y."/>
            <person name="Schaffer A.M."/>
            <person name="Nyanga A.S."/>
            <person name="Mghamba J."/>
            <person name="Mosha F.S."/>
            <person name="Sack D.A."/>
            <person name="Stine O.C."/>
        </authorList>
    </citation>
    <scope>NUCLEOTIDE SEQUENCE</scope>
    <source>
        <strain evidence="2">TDS0091212</strain>
    </source>
</reference>
<dbReference type="EMBL" id="JAHBND010000704">
    <property type="protein sequence ID" value="MBS7675316.1"/>
    <property type="molecule type" value="Genomic_DNA"/>
</dbReference>
<organism evidence="2 3">
    <name type="scientific">Vibrio cholerae</name>
    <dbReference type="NCBI Taxonomy" id="666"/>
    <lineage>
        <taxon>Bacteria</taxon>
        <taxon>Pseudomonadati</taxon>
        <taxon>Pseudomonadota</taxon>
        <taxon>Gammaproteobacteria</taxon>
        <taxon>Vibrionales</taxon>
        <taxon>Vibrionaceae</taxon>
        <taxon>Vibrio</taxon>
    </lineage>
</organism>
<evidence type="ECO:0000313" key="2">
    <source>
        <dbReference type="EMBL" id="MBS7675316.1"/>
    </source>
</evidence>
<protein>
    <recommendedName>
        <fullName evidence="4">MFS transporter</fullName>
    </recommendedName>
</protein>
<evidence type="ECO:0000313" key="3">
    <source>
        <dbReference type="Proteomes" id="UP001196338"/>
    </source>
</evidence>
<dbReference type="AlphaFoldDB" id="A0AAW4KVQ8"/>
<evidence type="ECO:0008006" key="4">
    <source>
        <dbReference type="Google" id="ProtNLM"/>
    </source>
</evidence>
<keyword evidence="1" id="KW-0472">Membrane</keyword>
<gene>
    <name evidence="2" type="ORF">KIN13_18045</name>
</gene>
<keyword evidence="1" id="KW-0812">Transmembrane</keyword>
<feature type="transmembrane region" description="Helical" evidence="1">
    <location>
        <begin position="26"/>
        <end position="52"/>
    </location>
</feature>
<proteinExistence type="predicted"/>
<dbReference type="Proteomes" id="UP001196338">
    <property type="component" value="Unassembled WGS sequence"/>
</dbReference>
<keyword evidence="1" id="KW-1133">Transmembrane helix</keyword>
<feature type="non-terminal residue" evidence="2">
    <location>
        <position position="71"/>
    </location>
</feature>
<reference evidence="2" key="1">
    <citation type="submission" date="2021-05" db="EMBL/GenBank/DDBJ databases">
        <authorList>
            <person name="Stine C."/>
        </authorList>
    </citation>
    <scope>NUCLEOTIDE SEQUENCE</scope>
    <source>
        <strain evidence="2">TDS0091212</strain>
    </source>
</reference>